<dbReference type="InterPro" id="IPR014721">
    <property type="entry name" value="Ribsml_uS5_D2-typ_fold_subgr"/>
</dbReference>
<sequence length="346" mass="35528">MTPAVAVSAAPLAFSDRVRVSAPGRLHLGFLDPGASLGRRFGSLGLVVDGHATELELCFAGRNSVEAAPDADAAEVERAAAHLAAMQVHTGLLRPVHLHLFRHLPPHAGLGSGTQLALAVGMAFARLHGLELGAADVARMLGRGLRSGVGIAGFERGGLLLDGGPQSDGRPAAVTARLDFPAEWRVLLVLDPSRRGLSGAQEKQALATLPPFPREYAAELCHRVVMQVLPGVAAADFGCFAEGLNRMQALLGGYFAPAQGGLSYTSPPVDTLMRWIGRHGEAAVGQSSWGPTGFAVLPSAEAAAALLQGARAAGMVAPGLRLQVVQGRNVGADLQILAASAAAACA</sequence>
<dbReference type="GO" id="GO:0005524">
    <property type="term" value="F:ATP binding"/>
    <property type="evidence" value="ECO:0007669"/>
    <property type="project" value="InterPro"/>
</dbReference>
<dbReference type="PANTHER" id="PTHR20861:SF6">
    <property type="entry name" value="BETA-RIBOFURANOSYLPHENOL 5'-PHOSPHATE SYNTHASE"/>
    <property type="match status" value="1"/>
</dbReference>
<evidence type="ECO:0000259" key="4">
    <source>
        <dbReference type="Pfam" id="PF08544"/>
    </source>
</evidence>
<accession>A0A848FBK3</accession>
<evidence type="ECO:0000313" key="5">
    <source>
        <dbReference type="EMBL" id="NML15819.1"/>
    </source>
</evidence>
<keyword evidence="2" id="KW-0418">Kinase</keyword>
<dbReference type="Gene3D" id="3.30.230.10">
    <property type="match status" value="1"/>
</dbReference>
<evidence type="ECO:0000259" key="3">
    <source>
        <dbReference type="Pfam" id="PF00288"/>
    </source>
</evidence>
<dbReference type="NCBIfam" id="TIGR00144">
    <property type="entry name" value="beta_RFAP_syn"/>
    <property type="match status" value="1"/>
</dbReference>
<evidence type="ECO:0000256" key="1">
    <source>
        <dbReference type="ARBA" id="ARBA00022679"/>
    </source>
</evidence>
<dbReference type="GO" id="GO:0016301">
    <property type="term" value="F:kinase activity"/>
    <property type="evidence" value="ECO:0007669"/>
    <property type="project" value="UniProtKB-KW"/>
</dbReference>
<evidence type="ECO:0000256" key="2">
    <source>
        <dbReference type="ARBA" id="ARBA00022777"/>
    </source>
</evidence>
<evidence type="ECO:0000313" key="6">
    <source>
        <dbReference type="Proteomes" id="UP000574067"/>
    </source>
</evidence>
<dbReference type="Pfam" id="PF08544">
    <property type="entry name" value="GHMP_kinases_C"/>
    <property type="match status" value="1"/>
</dbReference>
<dbReference type="InterPro" id="IPR020568">
    <property type="entry name" value="Ribosomal_Su5_D2-typ_SF"/>
</dbReference>
<reference evidence="5 6" key="1">
    <citation type="submission" date="2020-04" db="EMBL/GenBank/DDBJ databases">
        <title>Azohydromonas sp. isolated from soil.</title>
        <authorList>
            <person name="Dahal R.H."/>
        </authorList>
    </citation>
    <scope>NUCLEOTIDE SEQUENCE [LARGE SCALE GENOMIC DNA]</scope>
    <source>
        <strain evidence="5 6">G-1-1-14</strain>
    </source>
</reference>
<dbReference type="RefSeq" id="WP_169160720.1">
    <property type="nucleotide sequence ID" value="NZ_JABBFW010000007.1"/>
</dbReference>
<dbReference type="InterPro" id="IPR013750">
    <property type="entry name" value="GHMP_kinase_C_dom"/>
</dbReference>
<dbReference type="Pfam" id="PF00288">
    <property type="entry name" value="GHMP_kinases_N"/>
    <property type="match status" value="1"/>
</dbReference>
<keyword evidence="1" id="KW-0808">Transferase</keyword>
<dbReference type="AlphaFoldDB" id="A0A848FBK3"/>
<keyword evidence="6" id="KW-1185">Reference proteome</keyword>
<dbReference type="Proteomes" id="UP000574067">
    <property type="component" value="Unassembled WGS sequence"/>
</dbReference>
<feature type="domain" description="GHMP kinase N-terminal" evidence="3">
    <location>
        <begin position="78"/>
        <end position="144"/>
    </location>
</feature>
<dbReference type="InterPro" id="IPR004422">
    <property type="entry name" value="RFAP_synthase"/>
</dbReference>
<name>A0A848FBK3_9BURK</name>
<dbReference type="SUPFAM" id="SSF54211">
    <property type="entry name" value="Ribosomal protein S5 domain 2-like"/>
    <property type="match status" value="1"/>
</dbReference>
<proteinExistence type="predicted"/>
<feature type="domain" description="GHMP kinase C-terminal" evidence="4">
    <location>
        <begin position="231"/>
        <end position="311"/>
    </location>
</feature>
<organism evidence="5 6">
    <name type="scientific">Azohydromonas caseinilytica</name>
    <dbReference type="NCBI Taxonomy" id="2728836"/>
    <lineage>
        <taxon>Bacteria</taxon>
        <taxon>Pseudomonadati</taxon>
        <taxon>Pseudomonadota</taxon>
        <taxon>Betaproteobacteria</taxon>
        <taxon>Burkholderiales</taxon>
        <taxon>Sphaerotilaceae</taxon>
        <taxon>Azohydromonas</taxon>
    </lineage>
</organism>
<dbReference type="InterPro" id="IPR006204">
    <property type="entry name" value="GHMP_kinase_N_dom"/>
</dbReference>
<dbReference type="PIRSF" id="PIRSF004884">
    <property type="entry name" value="Sugar_kin_arch"/>
    <property type="match status" value="1"/>
</dbReference>
<protein>
    <submittedName>
        <fullName evidence="5">Beta-ribofuranosylaminobenzene 5'-phosphate synthase</fullName>
    </submittedName>
</protein>
<comment type="caution">
    <text evidence="5">The sequence shown here is derived from an EMBL/GenBank/DDBJ whole genome shotgun (WGS) entry which is preliminary data.</text>
</comment>
<dbReference type="EMBL" id="JABBFW010000007">
    <property type="protein sequence ID" value="NML15819.1"/>
    <property type="molecule type" value="Genomic_DNA"/>
</dbReference>
<gene>
    <name evidence="5" type="ORF">HHL10_12635</name>
</gene>
<dbReference type="PANTHER" id="PTHR20861">
    <property type="entry name" value="HOMOSERINE/4-DIPHOSPHOCYTIDYL-2-C-METHYL-D-ERYTHRITOL KINASE"/>
    <property type="match status" value="1"/>
</dbReference>